<dbReference type="InterPro" id="IPR011009">
    <property type="entry name" value="Kinase-like_dom_sf"/>
</dbReference>
<dbReference type="Gene3D" id="3.30.200.20">
    <property type="entry name" value="Phosphorylase Kinase, domain 1"/>
    <property type="match status" value="1"/>
</dbReference>
<reference evidence="2 3" key="1">
    <citation type="submission" date="2020-08" db="EMBL/GenBank/DDBJ databases">
        <title>Sequencing the genomes of 1000 actinobacteria strains.</title>
        <authorList>
            <person name="Klenk H.-P."/>
        </authorList>
    </citation>
    <scope>NUCLEOTIDE SEQUENCE [LARGE SCALE GENOMIC DNA]</scope>
    <source>
        <strain evidence="2 3">DSM 28796</strain>
    </source>
</reference>
<dbReference type="RefSeq" id="WP_281383203.1">
    <property type="nucleotide sequence ID" value="NZ_JACHLZ010000001.1"/>
</dbReference>
<evidence type="ECO:0000259" key="1">
    <source>
        <dbReference type="Pfam" id="PF01636"/>
    </source>
</evidence>
<keyword evidence="3" id="KW-1185">Reference proteome</keyword>
<dbReference type="InterPro" id="IPR002575">
    <property type="entry name" value="Aminoglycoside_PTrfase"/>
</dbReference>
<evidence type="ECO:0000313" key="3">
    <source>
        <dbReference type="Proteomes" id="UP000588158"/>
    </source>
</evidence>
<dbReference type="AlphaFoldDB" id="A0A841ACE1"/>
<gene>
    <name evidence="2" type="ORF">HNR70_000591</name>
</gene>
<dbReference type="EMBL" id="JACHLZ010000001">
    <property type="protein sequence ID" value="MBB5830778.1"/>
    <property type="molecule type" value="Genomic_DNA"/>
</dbReference>
<sequence>MAAILRAVPREALAMQREDAGLAVGNLWPRTVGIGHTGAMPMDPSPADLESLLHLAASHGLALDPASVRTEEVGLDFRVAFGRDAEGADWVLRIPRRPDVMGRAAVEGRLLNVLAPHLDVRVPDWRITAEDLIAYPLLPGEPGLTVSADGEVEWAIDMSSLPYADSLGTLVGRLHGMDPEEAARTGIEVRSPEEVRDGWRTDLGRVAEGFTIAPALRERWEAWIGEDSYWPDHSVLTHGELYPGHTLVVGEQISAVLDWTTAAVGDPARDLMFQRASAPAEAFEATLESYAAAGGRPWPRIGEHCAEMYSASPLAYGLFALETGQEEHRQAAAAALDPR</sequence>
<protein>
    <submittedName>
        <fullName evidence="2">Macrolide phosphotransferase</fullName>
    </submittedName>
</protein>
<dbReference type="GO" id="GO:0016740">
    <property type="term" value="F:transferase activity"/>
    <property type="evidence" value="ECO:0007669"/>
    <property type="project" value="UniProtKB-KW"/>
</dbReference>
<feature type="domain" description="Aminoglycoside phosphotransferase" evidence="1">
    <location>
        <begin position="74"/>
        <end position="302"/>
    </location>
</feature>
<dbReference type="Pfam" id="PF01636">
    <property type="entry name" value="APH"/>
    <property type="match status" value="1"/>
</dbReference>
<dbReference type="Gene3D" id="3.90.1200.10">
    <property type="match status" value="1"/>
</dbReference>
<name>A0A841ACE1_9MICO</name>
<keyword evidence="2" id="KW-0808">Transferase</keyword>
<dbReference type="Proteomes" id="UP000588158">
    <property type="component" value="Unassembled WGS sequence"/>
</dbReference>
<comment type="caution">
    <text evidence="2">The sequence shown here is derived from an EMBL/GenBank/DDBJ whole genome shotgun (WGS) entry which is preliminary data.</text>
</comment>
<proteinExistence type="predicted"/>
<evidence type="ECO:0000313" key="2">
    <source>
        <dbReference type="EMBL" id="MBB5830778.1"/>
    </source>
</evidence>
<dbReference type="CDD" id="cd05152">
    <property type="entry name" value="MPH2"/>
    <property type="match status" value="1"/>
</dbReference>
<accession>A0A841ACE1</accession>
<organism evidence="2 3">
    <name type="scientific">Brachybacterium aquaticum</name>
    <dbReference type="NCBI Taxonomy" id="1432564"/>
    <lineage>
        <taxon>Bacteria</taxon>
        <taxon>Bacillati</taxon>
        <taxon>Actinomycetota</taxon>
        <taxon>Actinomycetes</taxon>
        <taxon>Micrococcales</taxon>
        <taxon>Dermabacteraceae</taxon>
        <taxon>Brachybacterium</taxon>
    </lineage>
</organism>
<dbReference type="SUPFAM" id="SSF56112">
    <property type="entry name" value="Protein kinase-like (PK-like)"/>
    <property type="match status" value="1"/>
</dbReference>